<evidence type="ECO:0000256" key="1">
    <source>
        <dbReference type="SAM" id="MobiDB-lite"/>
    </source>
</evidence>
<dbReference type="Proteomes" id="UP000186601">
    <property type="component" value="Unassembled WGS sequence"/>
</dbReference>
<proteinExistence type="predicted"/>
<evidence type="ECO:0000313" key="3">
    <source>
        <dbReference type="Proteomes" id="UP000186601"/>
    </source>
</evidence>
<comment type="caution">
    <text evidence="2">The sequence shown here is derived from an EMBL/GenBank/DDBJ whole genome shotgun (WGS) entry which is preliminary data.</text>
</comment>
<organism evidence="2 3">
    <name type="scientific">Hermanssonia centrifuga</name>
    <dbReference type="NCBI Taxonomy" id="98765"/>
    <lineage>
        <taxon>Eukaryota</taxon>
        <taxon>Fungi</taxon>
        <taxon>Dikarya</taxon>
        <taxon>Basidiomycota</taxon>
        <taxon>Agaricomycotina</taxon>
        <taxon>Agaricomycetes</taxon>
        <taxon>Polyporales</taxon>
        <taxon>Meruliaceae</taxon>
        <taxon>Hermanssonia</taxon>
    </lineage>
</organism>
<dbReference type="EMBL" id="MLYV02001295">
    <property type="protein sequence ID" value="PSR71102.1"/>
    <property type="molecule type" value="Genomic_DNA"/>
</dbReference>
<name>A0A2R6NGJ5_9APHY</name>
<dbReference type="OrthoDB" id="3228420at2759"/>
<reference evidence="2 3" key="1">
    <citation type="submission" date="2018-02" db="EMBL/GenBank/DDBJ databases">
        <title>Genome sequence of the basidiomycete white-rot fungus Phlebia centrifuga.</title>
        <authorList>
            <person name="Granchi Z."/>
            <person name="Peng M."/>
            <person name="de Vries R.P."/>
            <person name="Hilden K."/>
            <person name="Makela M.R."/>
            <person name="Grigoriev I."/>
            <person name="Riley R."/>
        </authorList>
    </citation>
    <scope>NUCLEOTIDE SEQUENCE [LARGE SCALE GENOMIC DNA]</scope>
    <source>
        <strain evidence="2 3">FBCC195</strain>
    </source>
</reference>
<evidence type="ECO:0000313" key="2">
    <source>
        <dbReference type="EMBL" id="PSR71102.1"/>
    </source>
</evidence>
<sequence length="122" mass="13478">MPIPEAIASHPPAQKVAGRRMSITARSKPHNTVEQRAPSPQGDDGPIDYPRPAAPGEQPQHHEEEHPRRERQQGLGGPEHERRLQEDMLRKAELNRPRKDLNANARGSGARISQPAAKAFGV</sequence>
<keyword evidence="3" id="KW-1185">Reference proteome</keyword>
<dbReference type="AlphaFoldDB" id="A0A2R6NGJ5"/>
<gene>
    <name evidence="2" type="ORF">PHLCEN_2v13071</name>
</gene>
<accession>A0A2R6NGJ5</accession>
<feature type="region of interest" description="Disordered" evidence="1">
    <location>
        <begin position="1"/>
        <end position="122"/>
    </location>
</feature>
<feature type="compositionally biased region" description="Basic and acidic residues" evidence="1">
    <location>
        <begin position="59"/>
        <end position="101"/>
    </location>
</feature>
<protein>
    <submittedName>
        <fullName evidence="2">Uncharacterized protein</fullName>
    </submittedName>
</protein>